<sequence length="68" mass="7924">MKTVTLRIEDSIDEKFRHFPPEAVEILEQPEYMSDDEYLRSIPGMVDSIRAARAEPDDRGVSLDKLDW</sequence>
<dbReference type="EMBL" id="CAADFI010000108">
    <property type="protein sequence ID" value="VFJ97269.1"/>
    <property type="molecule type" value="Genomic_DNA"/>
</dbReference>
<evidence type="ECO:0000313" key="2">
    <source>
        <dbReference type="EMBL" id="VFJ97301.1"/>
    </source>
</evidence>
<dbReference type="AlphaFoldDB" id="A0A450VDH6"/>
<name>A0A450VDH6_9GAMM</name>
<proteinExistence type="predicted"/>
<dbReference type="EMBL" id="CAADFJ010000106">
    <property type="protein sequence ID" value="VFK02872.1"/>
    <property type="molecule type" value="Genomic_DNA"/>
</dbReference>
<protein>
    <submittedName>
        <fullName evidence="3">Uncharacterized protein</fullName>
    </submittedName>
</protein>
<dbReference type="EMBL" id="CAADFG010000118">
    <property type="protein sequence ID" value="VFJ97301.1"/>
    <property type="molecule type" value="Genomic_DNA"/>
</dbReference>
<reference evidence="3" key="1">
    <citation type="submission" date="2019-02" db="EMBL/GenBank/DDBJ databases">
        <authorList>
            <person name="Gruber-Vodicka R. H."/>
            <person name="Seah K. B. B."/>
        </authorList>
    </citation>
    <scope>NUCLEOTIDE SEQUENCE</scope>
    <source>
        <strain evidence="3">BECK_SA2B12</strain>
        <strain evidence="2">BECK_SA2B15</strain>
        <strain evidence="1">BECK_SA2B20</strain>
    </source>
</reference>
<evidence type="ECO:0000313" key="1">
    <source>
        <dbReference type="EMBL" id="VFJ97269.1"/>
    </source>
</evidence>
<organism evidence="3">
    <name type="scientific">Candidatus Kentrum eta</name>
    <dbReference type="NCBI Taxonomy" id="2126337"/>
    <lineage>
        <taxon>Bacteria</taxon>
        <taxon>Pseudomonadati</taxon>
        <taxon>Pseudomonadota</taxon>
        <taxon>Gammaproteobacteria</taxon>
        <taxon>Candidatus Kentrum</taxon>
    </lineage>
</organism>
<accession>A0A450VDH6</accession>
<evidence type="ECO:0000313" key="3">
    <source>
        <dbReference type="EMBL" id="VFK02872.1"/>
    </source>
</evidence>
<gene>
    <name evidence="2" type="ORF">BECKH772A_GA0070896_101185</name>
    <name evidence="1" type="ORF">BECKH772B_GA0070898_101085</name>
    <name evidence="3" type="ORF">BECKH772C_GA0070978_101065</name>
</gene>